<sequence length="584" mass="66552">MSNITQDLRACLEKALSEVASPKTLDQHLPSIRVIIVNLLHGLKAKQSAYQQLVESRELQQNSTNPQILVADNSLSDNSSSDPMNALKYSNNLERRASKRHSFFTMQKSLSRKFGSRSNREGLMPPSIIESSKEEGEIIHENDVEKKAELVTPQREMSPPPEYAPPSDESSTINNAPKNDQDKTLTLYLQLGKEIKKIKYEGAISISALRMLFIEKFQYNPGMDDFPNIYIREPQLGILYELEDLGEVKNNSVLALNLEALEQVKKHFDQSFADLIKEIRDIKKSVVDTELKIRDNTAPPTPSPSAKQFQNIAERITNDLRNQFDAVRNLRRDLGTATVKNAVLTNTTSSARTFIDEGKAKLNARTSDLLTKVNGLQDTIDELKTDVTQRRARPRETTVQQVRKDSEAVDKELESLQNHIKMVKPTWKKTWEDELQAIVDEQKFLNHQEELIEDLQDDNKKLTEVLDNILKVVEFQSNRPKEFHVKPKEEGFGGLKTVLLELGSVAPDHERRLKALEQSEKMRERELANRIDEFEAELTDFVSKNKLKKTGGAQEVERLRQKKDEDALKELFKANQTNPEGEAS</sequence>
<name>A0ACA9KZQ8_9GLOM</name>
<gene>
    <name evidence="1" type="ORF">ACOLOM_LOCUS2678</name>
</gene>
<evidence type="ECO:0000313" key="1">
    <source>
        <dbReference type="EMBL" id="CAG8498177.1"/>
    </source>
</evidence>
<reference evidence="1" key="1">
    <citation type="submission" date="2021-06" db="EMBL/GenBank/DDBJ databases">
        <authorList>
            <person name="Kallberg Y."/>
            <person name="Tangrot J."/>
            <person name="Rosling A."/>
        </authorList>
    </citation>
    <scope>NUCLEOTIDE SEQUENCE</scope>
    <source>
        <strain evidence="1">CL356</strain>
    </source>
</reference>
<keyword evidence="2" id="KW-1185">Reference proteome</keyword>
<accession>A0ACA9KZQ8</accession>
<comment type="caution">
    <text evidence="1">The sequence shown here is derived from an EMBL/GenBank/DDBJ whole genome shotgun (WGS) entry which is preliminary data.</text>
</comment>
<dbReference type="EMBL" id="CAJVPT010003624">
    <property type="protein sequence ID" value="CAG8498177.1"/>
    <property type="molecule type" value="Genomic_DNA"/>
</dbReference>
<evidence type="ECO:0000313" key="2">
    <source>
        <dbReference type="Proteomes" id="UP000789525"/>
    </source>
</evidence>
<dbReference type="Proteomes" id="UP000789525">
    <property type="component" value="Unassembled WGS sequence"/>
</dbReference>
<proteinExistence type="predicted"/>
<protein>
    <submittedName>
        <fullName evidence="1">7259_t:CDS:1</fullName>
    </submittedName>
</protein>
<organism evidence="1 2">
    <name type="scientific">Acaulospora colombiana</name>
    <dbReference type="NCBI Taxonomy" id="27376"/>
    <lineage>
        <taxon>Eukaryota</taxon>
        <taxon>Fungi</taxon>
        <taxon>Fungi incertae sedis</taxon>
        <taxon>Mucoromycota</taxon>
        <taxon>Glomeromycotina</taxon>
        <taxon>Glomeromycetes</taxon>
        <taxon>Diversisporales</taxon>
        <taxon>Acaulosporaceae</taxon>
        <taxon>Acaulospora</taxon>
    </lineage>
</organism>